<dbReference type="InterPro" id="IPR038765">
    <property type="entry name" value="Papain-like_cys_pep_sf"/>
</dbReference>
<dbReference type="InterPro" id="IPR036496">
    <property type="entry name" value="CathepsinC_exc_dom_sf"/>
</dbReference>
<keyword evidence="8" id="KW-0868">Chloride</keyword>
<evidence type="ECO:0000259" key="15">
    <source>
        <dbReference type="SMART" id="SM00645"/>
    </source>
</evidence>
<dbReference type="SUPFAM" id="SSF75001">
    <property type="entry name" value="Dipeptidyl peptidase I (cathepsin C), exclusion domain"/>
    <property type="match status" value="1"/>
</dbReference>
<comment type="catalytic activity">
    <reaction evidence="1">
        <text>Release of an N-terminal dipeptide, Xaa-Yaa-|-Zaa-, except when Xaa is Arg or Lys, or Yaa or Zaa is Pro.</text>
        <dbReference type="EC" id="3.4.14.1"/>
    </reaction>
</comment>
<proteinExistence type="inferred from homology"/>
<evidence type="ECO:0000256" key="7">
    <source>
        <dbReference type="ARBA" id="ARBA00023157"/>
    </source>
</evidence>
<sequence>MNLVVLLLVSILTVANADLPVHCLHENIVGEWKLFKSRLVERDYPLDCKKDVGNTEIEETIVLKSPNIVYNKNNRRIGFWTMIYDQGFEFTIKEQLHFAFNNFTQQRTGENEMITSYCGQTSFGWYRILDDNKHGCYYAHKINVKKNDTIVSPPVNSMLYLEKGEYEKLNTHKNNHKLVRSINEEEDWSAEAYDNLEKMTISKIKAISGQSIDTKTQQQLLESENRVMEDSAADRILRKQLPKQWDWRNVSGINYVGPVRDQESCGSCYAFAATSAIESRVRILTNNRLKSILSPQQVVSCSDYNQKCSGGFPIMVGKHGYDFYLVPEECYEYQGQPGDCKLACKNPKYKVKVTQYSYIGGYYGANNELNMMREVVERGPISINYMVYPSFHYYKHGVYRHNHKQSRFFNIKTAHNGVKHWEATTHAVAVVGYGETDEGVRYWICKNSWGDWWGEGGYFKILRGVDECASEMQASSAQIEIIEM</sequence>
<evidence type="ECO:0000313" key="16">
    <source>
        <dbReference type="EMBL" id="KAL0483935.1"/>
    </source>
</evidence>
<feature type="signal peptide" evidence="14">
    <location>
        <begin position="1"/>
        <end position="17"/>
    </location>
</feature>
<organism evidence="16 17">
    <name type="scientific">Acrasis kona</name>
    <dbReference type="NCBI Taxonomy" id="1008807"/>
    <lineage>
        <taxon>Eukaryota</taxon>
        <taxon>Discoba</taxon>
        <taxon>Heterolobosea</taxon>
        <taxon>Tetramitia</taxon>
        <taxon>Eutetramitia</taxon>
        <taxon>Acrasidae</taxon>
        <taxon>Acrasis</taxon>
    </lineage>
</organism>
<evidence type="ECO:0000256" key="1">
    <source>
        <dbReference type="ARBA" id="ARBA00000738"/>
    </source>
</evidence>
<comment type="subunit">
    <text evidence="4">Tetramer of heterotrimers consisting of exclusion domain, heavy- and light chains.</text>
</comment>
<dbReference type="GO" id="GO:0008239">
    <property type="term" value="F:dipeptidyl-peptidase activity"/>
    <property type="evidence" value="ECO:0007669"/>
    <property type="project" value="UniProtKB-EC"/>
</dbReference>
<dbReference type="PROSITE" id="PS00640">
    <property type="entry name" value="THIOL_PROTEASE_ASN"/>
    <property type="match status" value="1"/>
</dbReference>
<evidence type="ECO:0000256" key="14">
    <source>
        <dbReference type="SAM" id="SignalP"/>
    </source>
</evidence>
<evidence type="ECO:0000256" key="9">
    <source>
        <dbReference type="ARBA" id="ARBA00029762"/>
    </source>
</evidence>
<keyword evidence="17" id="KW-1185">Reference proteome</keyword>
<name>A0AAW2Z396_9EUKA</name>
<gene>
    <name evidence="16" type="ORF">AKO1_004513</name>
</gene>
<comment type="cofactor">
    <cofactor evidence="2">
        <name>chloride</name>
        <dbReference type="ChEBI" id="CHEBI:17996"/>
    </cofactor>
</comment>
<dbReference type="SMART" id="SM00645">
    <property type="entry name" value="Pept_C1"/>
    <property type="match status" value="1"/>
</dbReference>
<dbReference type="PRINTS" id="PR00705">
    <property type="entry name" value="PAPAIN"/>
</dbReference>
<protein>
    <recommendedName>
        <fullName evidence="6">Dipeptidyl peptidase 1</fullName>
        <ecNumber evidence="5">3.4.14.1</ecNumber>
    </recommendedName>
    <alternativeName>
        <fullName evidence="10">Cathepsin C</fullName>
    </alternativeName>
    <alternativeName>
        <fullName evidence="9">Cathepsin J</fullName>
    </alternativeName>
    <alternativeName>
        <fullName evidence="12">Dipeptidyl peptidase I</fullName>
    </alternativeName>
    <alternativeName>
        <fullName evidence="11">Dipeptidyl transferase</fullName>
    </alternativeName>
</protein>
<dbReference type="PROSITE" id="PS00639">
    <property type="entry name" value="THIOL_PROTEASE_HIS"/>
    <property type="match status" value="1"/>
</dbReference>
<dbReference type="InterPro" id="IPR000169">
    <property type="entry name" value="Pept_cys_AS"/>
</dbReference>
<evidence type="ECO:0000313" key="17">
    <source>
        <dbReference type="Proteomes" id="UP001431209"/>
    </source>
</evidence>
<dbReference type="Pfam" id="PF08773">
    <property type="entry name" value="CathepsinC_exc"/>
    <property type="match status" value="1"/>
</dbReference>
<dbReference type="PANTHER" id="PTHR12411">
    <property type="entry name" value="CYSTEINE PROTEASE FAMILY C1-RELATED"/>
    <property type="match status" value="1"/>
</dbReference>
<dbReference type="PROSITE" id="PS00139">
    <property type="entry name" value="THIOL_PROTEASE_CYS"/>
    <property type="match status" value="1"/>
</dbReference>
<comment type="similarity">
    <text evidence="3">Belongs to the peptidase C1 family.</text>
</comment>
<dbReference type="InterPro" id="IPR013128">
    <property type="entry name" value="Peptidase_C1A"/>
</dbReference>
<keyword evidence="7" id="KW-1015">Disulfide bond</keyword>
<dbReference type="InterPro" id="IPR014882">
    <property type="entry name" value="CathepsinC_exc"/>
</dbReference>
<dbReference type="SUPFAM" id="SSF54001">
    <property type="entry name" value="Cysteine proteinases"/>
    <property type="match status" value="1"/>
</dbReference>
<feature type="chain" id="PRO_5043822838" description="Dipeptidyl peptidase 1" evidence="14">
    <location>
        <begin position="18"/>
        <end position="484"/>
    </location>
</feature>
<evidence type="ECO:0000256" key="5">
    <source>
        <dbReference type="ARBA" id="ARBA00012059"/>
    </source>
</evidence>
<dbReference type="InterPro" id="IPR000668">
    <property type="entry name" value="Peptidase_C1A_C"/>
</dbReference>
<dbReference type="Pfam" id="PF00112">
    <property type="entry name" value="Peptidase_C1"/>
    <property type="match status" value="1"/>
</dbReference>
<dbReference type="Gene3D" id="2.40.128.80">
    <property type="entry name" value="Cathepsin C, exclusion domain"/>
    <property type="match status" value="1"/>
</dbReference>
<accession>A0AAW2Z396</accession>
<feature type="domain" description="Peptidase C1A papain C-terminal" evidence="15">
    <location>
        <begin position="241"/>
        <end position="478"/>
    </location>
</feature>
<evidence type="ECO:0000256" key="4">
    <source>
        <dbReference type="ARBA" id="ARBA00011610"/>
    </source>
</evidence>
<evidence type="ECO:0000256" key="6">
    <source>
        <dbReference type="ARBA" id="ARBA00014709"/>
    </source>
</evidence>
<comment type="caution">
    <text evidence="16">The sequence shown here is derived from an EMBL/GenBank/DDBJ whole genome shotgun (WGS) entry which is preliminary data.</text>
</comment>
<dbReference type="AlphaFoldDB" id="A0AAW2Z396"/>
<dbReference type="Proteomes" id="UP001431209">
    <property type="component" value="Unassembled WGS sequence"/>
</dbReference>
<dbReference type="InterPro" id="IPR025660">
    <property type="entry name" value="Pept_his_AS"/>
</dbReference>
<comment type="function">
    <text evidence="13">Thiol protease. Has dipeptidylpeptidase activity. Active against a broad range of dipeptide substrates composed of both polar and hydrophobic amino acids. Proline cannot occupy the P1 position and arginine cannot occupy the P2 position of the substrate. Can act as both an exopeptidase and endopeptidase. Activates serine proteases such as elastase, cathepsin G and granzymes A and B.</text>
</comment>
<evidence type="ECO:0000256" key="8">
    <source>
        <dbReference type="ARBA" id="ARBA00023214"/>
    </source>
</evidence>
<evidence type="ECO:0000256" key="3">
    <source>
        <dbReference type="ARBA" id="ARBA00008455"/>
    </source>
</evidence>
<dbReference type="GO" id="GO:0006508">
    <property type="term" value="P:proteolysis"/>
    <property type="evidence" value="ECO:0007669"/>
    <property type="project" value="InterPro"/>
</dbReference>
<dbReference type="Gene3D" id="3.90.70.10">
    <property type="entry name" value="Cysteine proteinases"/>
    <property type="match status" value="1"/>
</dbReference>
<dbReference type="InterPro" id="IPR025661">
    <property type="entry name" value="Pept_asp_AS"/>
</dbReference>
<dbReference type="EC" id="3.4.14.1" evidence="5"/>
<evidence type="ECO:0000256" key="11">
    <source>
        <dbReference type="ARBA" id="ARBA00030778"/>
    </source>
</evidence>
<dbReference type="EMBL" id="JAOPGA020001001">
    <property type="protein sequence ID" value="KAL0483935.1"/>
    <property type="molecule type" value="Genomic_DNA"/>
</dbReference>
<evidence type="ECO:0000256" key="13">
    <source>
        <dbReference type="ARBA" id="ARBA00045556"/>
    </source>
</evidence>
<reference evidence="16 17" key="1">
    <citation type="submission" date="2024-03" db="EMBL/GenBank/DDBJ databases">
        <title>The Acrasis kona genome and developmental transcriptomes reveal deep origins of eukaryotic multicellular pathways.</title>
        <authorList>
            <person name="Sheikh S."/>
            <person name="Fu C.-J."/>
            <person name="Brown M.W."/>
            <person name="Baldauf S.L."/>
        </authorList>
    </citation>
    <scope>NUCLEOTIDE SEQUENCE [LARGE SCALE GENOMIC DNA]</scope>
    <source>
        <strain evidence="16 17">ATCC MYA-3509</strain>
    </source>
</reference>
<evidence type="ECO:0000256" key="2">
    <source>
        <dbReference type="ARBA" id="ARBA00001923"/>
    </source>
</evidence>
<evidence type="ECO:0000256" key="12">
    <source>
        <dbReference type="ARBA" id="ARBA00032961"/>
    </source>
</evidence>
<evidence type="ECO:0000256" key="10">
    <source>
        <dbReference type="ARBA" id="ARBA00029779"/>
    </source>
</evidence>
<keyword evidence="14" id="KW-0732">Signal</keyword>
<dbReference type="GO" id="GO:0008234">
    <property type="term" value="F:cysteine-type peptidase activity"/>
    <property type="evidence" value="ECO:0007669"/>
    <property type="project" value="InterPro"/>
</dbReference>